<evidence type="ECO:0000256" key="1">
    <source>
        <dbReference type="SAM" id="MobiDB-lite"/>
    </source>
</evidence>
<name>A0AAE0CF79_9CHLO</name>
<feature type="non-terminal residue" evidence="2">
    <location>
        <position position="1"/>
    </location>
</feature>
<accession>A0AAE0CF79</accession>
<feature type="region of interest" description="Disordered" evidence="1">
    <location>
        <begin position="66"/>
        <end position="128"/>
    </location>
</feature>
<dbReference type="AlphaFoldDB" id="A0AAE0CF79"/>
<organism evidence="2 3">
    <name type="scientific">Cymbomonas tetramitiformis</name>
    <dbReference type="NCBI Taxonomy" id="36881"/>
    <lineage>
        <taxon>Eukaryota</taxon>
        <taxon>Viridiplantae</taxon>
        <taxon>Chlorophyta</taxon>
        <taxon>Pyramimonadophyceae</taxon>
        <taxon>Pyramimonadales</taxon>
        <taxon>Pyramimonadaceae</taxon>
        <taxon>Cymbomonas</taxon>
    </lineage>
</organism>
<dbReference type="Proteomes" id="UP001190700">
    <property type="component" value="Unassembled WGS sequence"/>
</dbReference>
<feature type="compositionally biased region" description="Polar residues" evidence="1">
    <location>
        <begin position="76"/>
        <end position="85"/>
    </location>
</feature>
<gene>
    <name evidence="2" type="ORF">CYMTET_36812</name>
</gene>
<proteinExistence type="predicted"/>
<sequence>KSEAERKGIEAQGIADFQAIVSEGISTQLLEWKGIEATENLANSKNAKVVIVGNAKNGLPLVLGRTSVPEDVPESTAATSETDNAANAEGKLRESGTTEEGPAQEEQSQEKLVVEANTEEEPHEIIKL</sequence>
<evidence type="ECO:0008006" key="4">
    <source>
        <dbReference type="Google" id="ProtNLM"/>
    </source>
</evidence>
<evidence type="ECO:0000313" key="2">
    <source>
        <dbReference type="EMBL" id="KAK3253951.1"/>
    </source>
</evidence>
<evidence type="ECO:0000313" key="3">
    <source>
        <dbReference type="Proteomes" id="UP001190700"/>
    </source>
</evidence>
<reference evidence="2 3" key="1">
    <citation type="journal article" date="2015" name="Genome Biol. Evol.">
        <title>Comparative Genomics of a Bacterivorous Green Alga Reveals Evolutionary Causalities and Consequences of Phago-Mixotrophic Mode of Nutrition.</title>
        <authorList>
            <person name="Burns J.A."/>
            <person name="Paasch A."/>
            <person name="Narechania A."/>
            <person name="Kim E."/>
        </authorList>
    </citation>
    <scope>NUCLEOTIDE SEQUENCE [LARGE SCALE GENOMIC DNA]</scope>
    <source>
        <strain evidence="2 3">PLY_AMNH</strain>
    </source>
</reference>
<dbReference type="EMBL" id="LGRX02024519">
    <property type="protein sequence ID" value="KAK3253951.1"/>
    <property type="molecule type" value="Genomic_DNA"/>
</dbReference>
<keyword evidence="3" id="KW-1185">Reference proteome</keyword>
<protein>
    <recommendedName>
        <fullName evidence="4">Prohibitin</fullName>
    </recommendedName>
</protein>
<comment type="caution">
    <text evidence="2">The sequence shown here is derived from an EMBL/GenBank/DDBJ whole genome shotgun (WGS) entry which is preliminary data.</text>
</comment>